<evidence type="ECO:0000313" key="2">
    <source>
        <dbReference type="EMBL" id="KAJ7361983.1"/>
    </source>
</evidence>
<accession>A0A9W9YSS3</accession>
<dbReference type="EMBL" id="MU827307">
    <property type="protein sequence ID" value="KAJ7361983.1"/>
    <property type="molecule type" value="Genomic_DNA"/>
</dbReference>
<dbReference type="Proteomes" id="UP001163046">
    <property type="component" value="Unassembled WGS sequence"/>
</dbReference>
<evidence type="ECO:0000313" key="3">
    <source>
        <dbReference type="Proteomes" id="UP001163046"/>
    </source>
</evidence>
<comment type="caution">
    <text evidence="2">The sequence shown here is derived from an EMBL/GenBank/DDBJ whole genome shotgun (WGS) entry which is preliminary data.</text>
</comment>
<gene>
    <name evidence="2" type="ORF">OS493_013067</name>
</gene>
<dbReference type="AlphaFoldDB" id="A0A9W9YSS3"/>
<name>A0A9W9YSS3_9CNID</name>
<keyword evidence="3" id="KW-1185">Reference proteome</keyword>
<reference evidence="2" key="1">
    <citation type="submission" date="2023-01" db="EMBL/GenBank/DDBJ databases">
        <title>Genome assembly of the deep-sea coral Lophelia pertusa.</title>
        <authorList>
            <person name="Herrera S."/>
            <person name="Cordes E."/>
        </authorList>
    </citation>
    <scope>NUCLEOTIDE SEQUENCE</scope>
    <source>
        <strain evidence="2">USNM1676648</strain>
        <tissue evidence="2">Polyp</tissue>
    </source>
</reference>
<evidence type="ECO:0000256" key="1">
    <source>
        <dbReference type="SAM" id="MobiDB-lite"/>
    </source>
</evidence>
<feature type="region of interest" description="Disordered" evidence="1">
    <location>
        <begin position="39"/>
        <end position="99"/>
    </location>
</feature>
<sequence length="225" mass="26891">MTDRSVLSDELATFCAKYPIYYVKRMKESLISTRIQTGETKIRKRRQPARNDQRIENPREFQRESRIENSREFPRESRIENSREFPRQSRIENSREFPRESRIENRELQRIPEITENRELQRAPERTENSRELQILLSNIQVSLAVLRRQTSSYVEIESDVLCSGGKGIITTEDVGDCLYVKKKFWNAQCRITSRTCYWMVVCSTFKKCYDNHLRDTVFLLRVHL</sequence>
<protein>
    <submittedName>
        <fullName evidence="2">Uncharacterized protein</fullName>
    </submittedName>
</protein>
<organism evidence="2 3">
    <name type="scientific">Desmophyllum pertusum</name>
    <dbReference type="NCBI Taxonomy" id="174260"/>
    <lineage>
        <taxon>Eukaryota</taxon>
        <taxon>Metazoa</taxon>
        <taxon>Cnidaria</taxon>
        <taxon>Anthozoa</taxon>
        <taxon>Hexacorallia</taxon>
        <taxon>Scleractinia</taxon>
        <taxon>Caryophylliina</taxon>
        <taxon>Caryophylliidae</taxon>
        <taxon>Desmophyllum</taxon>
    </lineage>
</organism>
<feature type="compositionally biased region" description="Basic and acidic residues" evidence="1">
    <location>
        <begin position="49"/>
        <end position="99"/>
    </location>
</feature>
<proteinExistence type="predicted"/>